<accession>A0A3G9INC7</accession>
<organism evidence="2 3">
    <name type="scientific">Paenibacillus baekrokdamisoli</name>
    <dbReference type="NCBI Taxonomy" id="1712516"/>
    <lineage>
        <taxon>Bacteria</taxon>
        <taxon>Bacillati</taxon>
        <taxon>Bacillota</taxon>
        <taxon>Bacilli</taxon>
        <taxon>Bacillales</taxon>
        <taxon>Paenibacillaceae</taxon>
        <taxon>Paenibacillus</taxon>
    </lineage>
</organism>
<evidence type="ECO:0000313" key="3">
    <source>
        <dbReference type="Proteomes" id="UP000275368"/>
    </source>
</evidence>
<evidence type="ECO:0000256" key="1">
    <source>
        <dbReference type="SAM" id="Phobius"/>
    </source>
</evidence>
<gene>
    <name evidence="2" type="ORF">Back11_16950</name>
</gene>
<feature type="transmembrane region" description="Helical" evidence="1">
    <location>
        <begin position="17"/>
        <end position="40"/>
    </location>
</feature>
<keyword evidence="3" id="KW-1185">Reference proteome</keyword>
<proteinExistence type="predicted"/>
<keyword evidence="1" id="KW-0812">Transmembrane</keyword>
<reference evidence="2 3" key="1">
    <citation type="submission" date="2018-11" db="EMBL/GenBank/DDBJ databases">
        <title>Complete genome sequence of Paenibacillus baekrokdamisoli strain KCTC 33723.</title>
        <authorList>
            <person name="Kang S.W."/>
            <person name="Lee K.C."/>
            <person name="Kim K.K."/>
            <person name="Kim J.S."/>
            <person name="Kim D.S."/>
            <person name="Ko S.H."/>
            <person name="Yang S.H."/>
            <person name="Lee J.S."/>
        </authorList>
    </citation>
    <scope>NUCLEOTIDE SEQUENCE [LARGE SCALE GENOMIC DNA]</scope>
    <source>
        <strain evidence="2 3">KCTC 33723</strain>
    </source>
</reference>
<protein>
    <submittedName>
        <fullName evidence="2">Uncharacterized protein</fullName>
    </submittedName>
</protein>
<evidence type="ECO:0000313" key="2">
    <source>
        <dbReference type="EMBL" id="BBH20350.1"/>
    </source>
</evidence>
<keyword evidence="1" id="KW-1133">Transmembrane helix</keyword>
<sequence>MDWYHSWIYENVINTDWFVYSIVYLICGANLLSPIIFYLVMIRKKNIRNE</sequence>
<dbReference type="EMBL" id="AP019308">
    <property type="protein sequence ID" value="BBH20350.1"/>
    <property type="molecule type" value="Genomic_DNA"/>
</dbReference>
<name>A0A3G9INC7_9BACL</name>
<dbReference type="AlphaFoldDB" id="A0A3G9INC7"/>
<dbReference type="KEGG" id="pbk:Back11_16950"/>
<keyword evidence="1" id="KW-0472">Membrane</keyword>
<dbReference type="Proteomes" id="UP000275368">
    <property type="component" value="Chromosome"/>
</dbReference>